<sequence>MNRIVHLLRFTLLLQIPVQNPLTPPQRTRVQQILRINIPHTSQLQHVLRGRLKPNLLLVLPIPQPHHRRRQLILPTPPLQHPPNLPPPNPNHQLVQLPINRPLPPRQIVQKVILHKAIKQHPLPRQPHPHQLKFPQRLHLLRRLEPQPHINPVLHRQAVLVLGPVQVGPARKPIKQSERPRRIQFQLAHFHARSRIHRELQRPAHVRVNVAQLVHRVGFVDVQIQDVLLVAGKVDREVLQQAQFAAAVLLGPF</sequence>
<evidence type="ECO:0000313" key="2">
    <source>
        <dbReference type="EMBL" id="CAG6589647.1"/>
    </source>
</evidence>
<keyword evidence="1" id="KW-0732">Signal</keyword>
<organism evidence="2">
    <name type="scientific">Culex pipiens</name>
    <name type="common">House mosquito</name>
    <dbReference type="NCBI Taxonomy" id="7175"/>
    <lineage>
        <taxon>Eukaryota</taxon>
        <taxon>Metazoa</taxon>
        <taxon>Ecdysozoa</taxon>
        <taxon>Arthropoda</taxon>
        <taxon>Hexapoda</taxon>
        <taxon>Insecta</taxon>
        <taxon>Pterygota</taxon>
        <taxon>Neoptera</taxon>
        <taxon>Endopterygota</taxon>
        <taxon>Diptera</taxon>
        <taxon>Nematocera</taxon>
        <taxon>Culicoidea</taxon>
        <taxon>Culicidae</taxon>
        <taxon>Culicinae</taxon>
        <taxon>Culicini</taxon>
        <taxon>Culex</taxon>
        <taxon>Culex</taxon>
    </lineage>
</organism>
<dbReference type="AlphaFoldDB" id="A0A8D8KLA2"/>
<feature type="signal peptide" evidence="1">
    <location>
        <begin position="1"/>
        <end position="21"/>
    </location>
</feature>
<dbReference type="EMBL" id="HBUE01217217">
    <property type="protein sequence ID" value="CAG6537637.1"/>
    <property type="molecule type" value="Transcribed_RNA"/>
</dbReference>
<accession>A0A8D8KLA2</accession>
<dbReference type="EMBL" id="HBUE01323770">
    <property type="protein sequence ID" value="CAG6589647.1"/>
    <property type="molecule type" value="Transcribed_RNA"/>
</dbReference>
<reference evidence="2" key="1">
    <citation type="submission" date="2021-05" db="EMBL/GenBank/DDBJ databases">
        <authorList>
            <person name="Alioto T."/>
            <person name="Alioto T."/>
            <person name="Gomez Garrido J."/>
        </authorList>
    </citation>
    <scope>NUCLEOTIDE SEQUENCE</scope>
</reference>
<proteinExistence type="predicted"/>
<name>A0A8D8KLA2_CULPI</name>
<feature type="chain" id="PRO_5036261250" evidence="1">
    <location>
        <begin position="22"/>
        <end position="253"/>
    </location>
</feature>
<evidence type="ECO:0000256" key="1">
    <source>
        <dbReference type="SAM" id="SignalP"/>
    </source>
</evidence>
<protein>
    <submittedName>
        <fullName evidence="2">(northern house mosquito) hypothetical protein</fullName>
    </submittedName>
</protein>